<dbReference type="Proteomes" id="UP000886722">
    <property type="component" value="Unassembled WGS sequence"/>
</dbReference>
<evidence type="ECO:0000313" key="1">
    <source>
        <dbReference type="EMBL" id="HIT39531.1"/>
    </source>
</evidence>
<proteinExistence type="predicted"/>
<accession>A0A9D1GES3</accession>
<name>A0A9D1GES3_9BACT</name>
<reference evidence="1" key="2">
    <citation type="journal article" date="2021" name="PeerJ">
        <title>Extensive microbial diversity within the chicken gut microbiome revealed by metagenomics and culture.</title>
        <authorList>
            <person name="Gilroy R."/>
            <person name="Ravi A."/>
            <person name="Getino M."/>
            <person name="Pursley I."/>
            <person name="Horton D.L."/>
            <person name="Alikhan N.F."/>
            <person name="Baker D."/>
            <person name="Gharbi K."/>
            <person name="Hall N."/>
            <person name="Watson M."/>
            <person name="Adriaenssens E.M."/>
            <person name="Foster-Nyarko E."/>
            <person name="Jarju S."/>
            <person name="Secka A."/>
            <person name="Antonio M."/>
            <person name="Oren A."/>
            <person name="Chaudhuri R.R."/>
            <person name="La Ragione R."/>
            <person name="Hildebrand F."/>
            <person name="Pallen M.J."/>
        </authorList>
    </citation>
    <scope>NUCLEOTIDE SEQUENCE</scope>
    <source>
        <strain evidence="1">21143</strain>
    </source>
</reference>
<dbReference type="AlphaFoldDB" id="A0A9D1GES3"/>
<comment type="caution">
    <text evidence="1">The sequence shown here is derived from an EMBL/GenBank/DDBJ whole genome shotgun (WGS) entry which is preliminary data.</text>
</comment>
<evidence type="ECO:0000313" key="2">
    <source>
        <dbReference type="Proteomes" id="UP000886722"/>
    </source>
</evidence>
<dbReference type="EMBL" id="DVKT01000045">
    <property type="protein sequence ID" value="HIT39531.1"/>
    <property type="molecule type" value="Genomic_DNA"/>
</dbReference>
<sequence>MGKYDVNIRRLALLLLPTFWRRPLFGAFAFALVTPVSHLHMRFIQYRQRTGYRLRHNGQVCYLRAVLNDEFDPELRRITLSDSDKADFGTVVYRRAARRPLKLPLRAASAGEKIYRREFTGAGAVDFIVGIPAALRGRIDESRLSGVVDTYRLASMRYAVLYGD</sequence>
<protein>
    <submittedName>
        <fullName evidence="1">Uncharacterized protein</fullName>
    </submittedName>
</protein>
<reference evidence="1" key="1">
    <citation type="submission" date="2020-10" db="EMBL/GenBank/DDBJ databases">
        <authorList>
            <person name="Gilroy R."/>
        </authorList>
    </citation>
    <scope>NUCLEOTIDE SEQUENCE</scope>
    <source>
        <strain evidence="1">21143</strain>
    </source>
</reference>
<gene>
    <name evidence="1" type="ORF">IAD06_05785</name>
</gene>
<organism evidence="1 2">
    <name type="scientific">Candidatus Caccoplasma intestinavium</name>
    <dbReference type="NCBI Taxonomy" id="2840716"/>
    <lineage>
        <taxon>Bacteria</taxon>
        <taxon>Pseudomonadati</taxon>
        <taxon>Bacteroidota</taxon>
        <taxon>Bacteroidia</taxon>
        <taxon>Bacteroidales</taxon>
        <taxon>Bacteroidaceae</taxon>
        <taxon>Bacteroidaceae incertae sedis</taxon>
        <taxon>Candidatus Caccoplasma</taxon>
    </lineage>
</organism>